<accession>A0A443SUI5</accession>
<dbReference type="FunFam" id="2.30.42.10:FF:000008">
    <property type="entry name" value="microtubule-associated serine/threonine-protein kinase 4 isoform X2"/>
    <property type="match status" value="1"/>
</dbReference>
<evidence type="ECO:0000256" key="7">
    <source>
        <dbReference type="ARBA" id="ARBA00022840"/>
    </source>
</evidence>
<name>A0A443SUI5_9ACAR</name>
<dbReference type="InterPro" id="IPR036034">
    <property type="entry name" value="PDZ_sf"/>
</dbReference>
<dbReference type="InterPro" id="IPR011009">
    <property type="entry name" value="Kinase-like_dom_sf"/>
</dbReference>
<dbReference type="GO" id="GO:0004674">
    <property type="term" value="F:protein serine/threonine kinase activity"/>
    <property type="evidence" value="ECO:0007669"/>
    <property type="project" value="UniProtKB-KW"/>
</dbReference>
<dbReference type="Gene3D" id="1.10.510.10">
    <property type="entry name" value="Transferase(Phosphotransferase) domain 1"/>
    <property type="match status" value="1"/>
</dbReference>
<gene>
    <name evidence="14" type="ORF">B4U80_09989</name>
</gene>
<evidence type="ECO:0000256" key="8">
    <source>
        <dbReference type="ARBA" id="ARBA00047899"/>
    </source>
</evidence>
<dbReference type="FunFam" id="3.30.200.20:FF:000012">
    <property type="entry name" value="microtubule-associated serine/threonine-protein kinase 2 isoform X1"/>
    <property type="match status" value="1"/>
</dbReference>
<dbReference type="PANTHER" id="PTHR24356:SF414">
    <property type="entry name" value="NON-SPECIFIC SERINE_THREONINE PROTEIN KINASE"/>
    <property type="match status" value="1"/>
</dbReference>
<dbReference type="SUPFAM" id="SSF50156">
    <property type="entry name" value="PDZ domain-like"/>
    <property type="match status" value="1"/>
</dbReference>
<dbReference type="CDD" id="cd05609">
    <property type="entry name" value="STKc_MAST"/>
    <property type="match status" value="1"/>
</dbReference>
<sequence>MGEKKHCENQELTCLRNYNRRGSWPSSRNFDTGFVKRGSDGEKLAVNLNNMTLNELIDPDACEANANCRDEAMKLPTEEDYETIKLISNGAYGAVYLVRHKETRQRFAMKKINKQNLILRNQVEQAFAERDIMSFTDNPFVVSMFCSFETKRHLCMCMEYVEGGDCATLLKSMGPFPVDLARFYFAETVLAVEYLHNYEIVHRDLKPDNLLITSLGHIKLTDFGLSKIGLMNLATNLYEGYLERESRQFTDKQVYGTPEYIAPEVILRQGYGKPVDWWSMGIILYEFLIGCVPFFGETPEELFAHVINDKIEWPDEEEWPLPDEAKHLITQLLQQNPLDRLGTVGSAEVKDHRFFGPINWDALLRQKAEFIPQLDNDEDTSYFDTRTDRYNHELEDSEEHTDTDDSSMFSSFSSCSPRYHKVYSRIEKELAQEKLMKSSSTSSITDESTEGKSRVESSTFDSGLTRTQSLNEESSPKNREKKTHKPSNLLFSNDNKTVAGTSESSQTESDGFSPQIQRKRKSLTTTTTRDSLPKFSVSADNVNMHSAVNNPPKIREIPPEDSQSETSPGKSTFKSNTHKPSLPFPTSARISIPCAPKGQQKGRAVIKSASASGLSLIIPSDENKKQAATQFGSPGGSSVSSRDTSPNREVSSPLIQLKPPVIIRKGPRGFGFTLRAIRVYYGDSDIYTVHHLIMAVENNSPAFEAGLRPGDLITHINGEPIQGLLHHQVLQLVLSGGSKINIRTTPLENTTIKSGGRKRNPTVSKMARRPHQTVRHRRAPPVKRSDSDKRRRSSLLRKVNARRASAEIQQLMASGTNSPTFLSPSRSFQSLHKTITSSSNDSSLTSTPNATNVCQKAAKSHHANRLQCSGSDSSMATSSQSSSPSSSVPNSPASLTHSPHFPRPSTLHGLKHKLAQTFRSPRRKSCDHIPISPLARTPSPSLLPVASSSPSSSLRVVKERLKDTKRESDFAQNRHSLQ</sequence>
<dbReference type="Pfam" id="PF00069">
    <property type="entry name" value="Pkinase"/>
    <property type="match status" value="1"/>
</dbReference>
<dbReference type="Gene3D" id="3.30.200.20">
    <property type="entry name" value="Phosphorylase Kinase, domain 1"/>
    <property type="match status" value="1"/>
</dbReference>
<feature type="compositionally biased region" description="Polar residues" evidence="10">
    <location>
        <begin position="564"/>
        <end position="579"/>
    </location>
</feature>
<evidence type="ECO:0000259" key="13">
    <source>
        <dbReference type="PROSITE" id="PS51285"/>
    </source>
</evidence>
<feature type="region of interest" description="Disordered" evidence="10">
    <location>
        <begin position="391"/>
        <end position="414"/>
    </location>
</feature>
<feature type="compositionally biased region" description="Polar residues" evidence="10">
    <location>
        <begin position="626"/>
        <end position="653"/>
    </location>
</feature>
<dbReference type="InterPro" id="IPR008271">
    <property type="entry name" value="Ser/Thr_kinase_AS"/>
</dbReference>
<evidence type="ECO:0000256" key="4">
    <source>
        <dbReference type="ARBA" id="ARBA00022679"/>
    </source>
</evidence>
<feature type="compositionally biased region" description="Basic and acidic residues" evidence="10">
    <location>
        <begin position="956"/>
        <end position="969"/>
    </location>
</feature>
<dbReference type="VEuPathDB" id="VectorBase:LDEU000866"/>
<dbReference type="OrthoDB" id="10070999at2759"/>
<dbReference type="SMART" id="SM00220">
    <property type="entry name" value="S_TKc"/>
    <property type="match status" value="1"/>
</dbReference>
<feature type="region of interest" description="Disordered" evidence="10">
    <location>
        <begin position="749"/>
        <end position="803"/>
    </location>
</feature>
<dbReference type="EC" id="2.7.11.1" evidence="2"/>
<feature type="compositionally biased region" description="Basic residues" evidence="10">
    <location>
        <begin position="790"/>
        <end position="801"/>
    </location>
</feature>
<evidence type="ECO:0000256" key="10">
    <source>
        <dbReference type="SAM" id="MobiDB-lite"/>
    </source>
</evidence>
<feature type="region of interest" description="Disordered" evidence="10">
    <location>
        <begin position="864"/>
        <end position="978"/>
    </location>
</feature>
<dbReference type="InterPro" id="IPR000961">
    <property type="entry name" value="AGC-kinase_C"/>
</dbReference>
<reference evidence="14 15" key="1">
    <citation type="journal article" date="2018" name="Gigascience">
        <title>Genomes of trombidid mites reveal novel predicted allergens and laterally-transferred genes associated with secondary metabolism.</title>
        <authorList>
            <person name="Dong X."/>
            <person name="Chaisiri K."/>
            <person name="Xia D."/>
            <person name="Armstrong S.D."/>
            <person name="Fang Y."/>
            <person name="Donnelly M.J."/>
            <person name="Kadowaki T."/>
            <person name="McGarry J.W."/>
            <person name="Darby A.C."/>
            <person name="Makepeace B.L."/>
        </authorList>
    </citation>
    <scope>NUCLEOTIDE SEQUENCE [LARGE SCALE GENOMIC DNA]</scope>
    <source>
        <strain evidence="14">UoL-UT</strain>
    </source>
</reference>
<dbReference type="PROSITE" id="PS51285">
    <property type="entry name" value="AGC_KINASE_CTER"/>
    <property type="match status" value="1"/>
</dbReference>
<comment type="caution">
    <text evidence="14">The sequence shown here is derived from an EMBL/GenBank/DDBJ whole genome shotgun (WGS) entry which is preliminary data.</text>
</comment>
<dbReference type="Proteomes" id="UP000288716">
    <property type="component" value="Unassembled WGS sequence"/>
</dbReference>
<dbReference type="InterPro" id="IPR000719">
    <property type="entry name" value="Prot_kinase_dom"/>
</dbReference>
<protein>
    <recommendedName>
        <fullName evidence="2">non-specific serine/threonine protein kinase</fullName>
        <ecNumber evidence="2">2.7.11.1</ecNumber>
    </recommendedName>
</protein>
<comment type="catalytic activity">
    <reaction evidence="9">
        <text>L-seryl-[protein] + ATP = O-phospho-L-seryl-[protein] + ADP + H(+)</text>
        <dbReference type="Rhea" id="RHEA:17989"/>
        <dbReference type="Rhea" id="RHEA-COMP:9863"/>
        <dbReference type="Rhea" id="RHEA-COMP:11604"/>
        <dbReference type="ChEBI" id="CHEBI:15378"/>
        <dbReference type="ChEBI" id="CHEBI:29999"/>
        <dbReference type="ChEBI" id="CHEBI:30616"/>
        <dbReference type="ChEBI" id="CHEBI:83421"/>
        <dbReference type="ChEBI" id="CHEBI:456216"/>
        <dbReference type="EC" id="2.7.11.1"/>
    </reaction>
</comment>
<evidence type="ECO:0000313" key="14">
    <source>
        <dbReference type="EMBL" id="RWS31173.1"/>
    </source>
</evidence>
<feature type="compositionally biased region" description="Basic residues" evidence="10">
    <location>
        <begin position="755"/>
        <end position="781"/>
    </location>
</feature>
<dbReference type="PROSITE" id="PS50106">
    <property type="entry name" value="PDZ"/>
    <property type="match status" value="1"/>
</dbReference>
<evidence type="ECO:0000256" key="2">
    <source>
        <dbReference type="ARBA" id="ARBA00012513"/>
    </source>
</evidence>
<comment type="similarity">
    <text evidence="1">Belongs to the protein kinase superfamily. AGC Ser/Thr protein kinase family.</text>
</comment>
<evidence type="ECO:0000259" key="11">
    <source>
        <dbReference type="PROSITE" id="PS50011"/>
    </source>
</evidence>
<evidence type="ECO:0000256" key="9">
    <source>
        <dbReference type="ARBA" id="ARBA00048679"/>
    </source>
</evidence>
<evidence type="ECO:0000313" key="15">
    <source>
        <dbReference type="Proteomes" id="UP000288716"/>
    </source>
</evidence>
<dbReference type="SUPFAM" id="SSF56112">
    <property type="entry name" value="Protein kinase-like (PK-like)"/>
    <property type="match status" value="1"/>
</dbReference>
<organism evidence="14 15">
    <name type="scientific">Leptotrombidium deliense</name>
    <dbReference type="NCBI Taxonomy" id="299467"/>
    <lineage>
        <taxon>Eukaryota</taxon>
        <taxon>Metazoa</taxon>
        <taxon>Ecdysozoa</taxon>
        <taxon>Arthropoda</taxon>
        <taxon>Chelicerata</taxon>
        <taxon>Arachnida</taxon>
        <taxon>Acari</taxon>
        <taxon>Acariformes</taxon>
        <taxon>Trombidiformes</taxon>
        <taxon>Prostigmata</taxon>
        <taxon>Anystina</taxon>
        <taxon>Parasitengona</taxon>
        <taxon>Trombiculoidea</taxon>
        <taxon>Trombiculidae</taxon>
        <taxon>Leptotrombidium</taxon>
    </lineage>
</organism>
<dbReference type="Pfam" id="PF17820">
    <property type="entry name" value="PDZ_6"/>
    <property type="match status" value="1"/>
</dbReference>
<dbReference type="CDD" id="cd06705">
    <property type="entry name" value="PDZ_MAST"/>
    <property type="match status" value="1"/>
</dbReference>
<evidence type="ECO:0000256" key="3">
    <source>
        <dbReference type="ARBA" id="ARBA00022527"/>
    </source>
</evidence>
<evidence type="ECO:0000259" key="12">
    <source>
        <dbReference type="PROSITE" id="PS50106"/>
    </source>
</evidence>
<dbReference type="PANTHER" id="PTHR24356">
    <property type="entry name" value="SERINE/THREONINE-PROTEIN KINASE"/>
    <property type="match status" value="1"/>
</dbReference>
<feature type="compositionally biased region" description="Polar residues" evidence="10">
    <location>
        <begin position="489"/>
        <end position="516"/>
    </location>
</feature>
<dbReference type="InterPro" id="IPR037711">
    <property type="entry name" value="MAST"/>
</dbReference>
<keyword evidence="6 14" id="KW-0418">Kinase</keyword>
<keyword evidence="4" id="KW-0808">Transferase</keyword>
<feature type="domain" description="AGC-kinase C-terminal" evidence="13">
    <location>
        <begin position="356"/>
        <end position="424"/>
    </location>
</feature>
<keyword evidence="5" id="KW-0547">Nucleotide-binding</keyword>
<keyword evidence="15" id="KW-1185">Reference proteome</keyword>
<dbReference type="STRING" id="299467.A0A443SUI5"/>
<dbReference type="FunFam" id="1.10.510.10:FF:000012">
    <property type="entry name" value="microtubule-associated serine/threonine-protein kinase 2 isoform X1"/>
    <property type="match status" value="1"/>
</dbReference>
<keyword evidence="7" id="KW-0067">ATP-binding</keyword>
<feature type="region of interest" description="Disordered" evidence="10">
    <location>
        <begin position="433"/>
        <end position="653"/>
    </location>
</feature>
<feature type="domain" description="Protein kinase" evidence="11">
    <location>
        <begin position="81"/>
        <end position="355"/>
    </location>
</feature>
<feature type="domain" description="PDZ" evidence="12">
    <location>
        <begin position="660"/>
        <end position="748"/>
    </location>
</feature>
<evidence type="ECO:0000256" key="1">
    <source>
        <dbReference type="ARBA" id="ARBA00009903"/>
    </source>
</evidence>
<dbReference type="AlphaFoldDB" id="A0A443SUI5"/>
<dbReference type="GO" id="GO:0035556">
    <property type="term" value="P:intracellular signal transduction"/>
    <property type="evidence" value="ECO:0007669"/>
    <property type="project" value="TreeGrafter"/>
</dbReference>
<dbReference type="InterPro" id="IPR001478">
    <property type="entry name" value="PDZ"/>
</dbReference>
<comment type="catalytic activity">
    <reaction evidence="8">
        <text>L-threonyl-[protein] + ATP = O-phospho-L-threonyl-[protein] + ADP + H(+)</text>
        <dbReference type="Rhea" id="RHEA:46608"/>
        <dbReference type="Rhea" id="RHEA-COMP:11060"/>
        <dbReference type="Rhea" id="RHEA-COMP:11605"/>
        <dbReference type="ChEBI" id="CHEBI:15378"/>
        <dbReference type="ChEBI" id="CHEBI:30013"/>
        <dbReference type="ChEBI" id="CHEBI:30616"/>
        <dbReference type="ChEBI" id="CHEBI:61977"/>
        <dbReference type="ChEBI" id="CHEBI:456216"/>
        <dbReference type="EC" id="2.7.11.1"/>
    </reaction>
</comment>
<evidence type="ECO:0000256" key="5">
    <source>
        <dbReference type="ARBA" id="ARBA00022741"/>
    </source>
</evidence>
<feature type="compositionally biased region" description="Low complexity" evidence="10">
    <location>
        <begin position="869"/>
        <end position="894"/>
    </location>
</feature>
<keyword evidence="3" id="KW-0723">Serine/threonine-protein kinase</keyword>
<dbReference type="GO" id="GO:0005524">
    <property type="term" value="F:ATP binding"/>
    <property type="evidence" value="ECO:0007669"/>
    <property type="project" value="UniProtKB-KW"/>
</dbReference>
<dbReference type="PROSITE" id="PS50011">
    <property type="entry name" value="PROTEIN_KINASE_DOM"/>
    <property type="match status" value="1"/>
</dbReference>
<dbReference type="EMBL" id="NCKV01000252">
    <property type="protein sequence ID" value="RWS31173.1"/>
    <property type="molecule type" value="Genomic_DNA"/>
</dbReference>
<dbReference type="InterPro" id="IPR050236">
    <property type="entry name" value="Ser_Thr_kinase_AGC"/>
</dbReference>
<dbReference type="PROSITE" id="PS00108">
    <property type="entry name" value="PROTEIN_KINASE_ST"/>
    <property type="match status" value="1"/>
</dbReference>
<feature type="compositionally biased region" description="Polar residues" evidence="10">
    <location>
        <begin position="456"/>
        <end position="473"/>
    </location>
</feature>
<feature type="compositionally biased region" description="Low complexity" evidence="10">
    <location>
        <begin position="938"/>
        <end position="954"/>
    </location>
</feature>
<dbReference type="InterPro" id="IPR041489">
    <property type="entry name" value="PDZ_6"/>
</dbReference>
<dbReference type="SMART" id="SM00228">
    <property type="entry name" value="PDZ"/>
    <property type="match status" value="1"/>
</dbReference>
<feature type="compositionally biased region" description="Polar residues" evidence="10">
    <location>
        <begin position="538"/>
        <end position="549"/>
    </location>
</feature>
<dbReference type="Gene3D" id="2.30.42.10">
    <property type="match status" value="1"/>
</dbReference>
<feature type="compositionally biased region" description="Acidic residues" evidence="10">
    <location>
        <begin position="395"/>
        <end position="405"/>
    </location>
</feature>
<proteinExistence type="inferred from homology"/>
<evidence type="ECO:0000256" key="6">
    <source>
        <dbReference type="ARBA" id="ARBA00022777"/>
    </source>
</evidence>
<feature type="compositionally biased region" description="Basic residues" evidence="10">
    <location>
        <begin position="909"/>
        <end position="925"/>
    </location>
</feature>